<feature type="non-terminal residue" evidence="1">
    <location>
        <position position="1"/>
    </location>
</feature>
<name>A0AAD8B8L2_BIOPF</name>
<dbReference type="Proteomes" id="UP001233172">
    <property type="component" value="Unassembled WGS sequence"/>
</dbReference>
<evidence type="ECO:0000313" key="1">
    <source>
        <dbReference type="EMBL" id="KAK0048720.1"/>
    </source>
</evidence>
<protein>
    <submittedName>
        <fullName evidence="1">Reticulocyte-binding protein 2 a-like isoform X3</fullName>
    </submittedName>
</protein>
<gene>
    <name evidence="1" type="ORF">Bpfe_021829</name>
</gene>
<reference evidence="1" key="1">
    <citation type="journal article" date="2023" name="PLoS Negl. Trop. Dis.">
        <title>A genome sequence for Biomphalaria pfeifferi, the major vector snail for the human-infecting parasite Schistosoma mansoni.</title>
        <authorList>
            <person name="Bu L."/>
            <person name="Lu L."/>
            <person name="Laidemitt M.R."/>
            <person name="Zhang S.M."/>
            <person name="Mutuku M."/>
            <person name="Mkoji G."/>
            <person name="Steinauer M."/>
            <person name="Loker E.S."/>
        </authorList>
    </citation>
    <scope>NUCLEOTIDE SEQUENCE</scope>
    <source>
        <strain evidence="1">KasaAsao</strain>
    </source>
</reference>
<sequence>MRPYQQVAEVVSKLQNLDSIKESLKKLHVDIDLAKTKGESWIEEKEESSYQEIMQFIAKKTSEILQWLLSIT</sequence>
<organism evidence="1 2">
    <name type="scientific">Biomphalaria pfeifferi</name>
    <name type="common">Bloodfluke planorb</name>
    <name type="synonym">Freshwater snail</name>
    <dbReference type="NCBI Taxonomy" id="112525"/>
    <lineage>
        <taxon>Eukaryota</taxon>
        <taxon>Metazoa</taxon>
        <taxon>Spiralia</taxon>
        <taxon>Lophotrochozoa</taxon>
        <taxon>Mollusca</taxon>
        <taxon>Gastropoda</taxon>
        <taxon>Heterobranchia</taxon>
        <taxon>Euthyneura</taxon>
        <taxon>Panpulmonata</taxon>
        <taxon>Hygrophila</taxon>
        <taxon>Lymnaeoidea</taxon>
        <taxon>Planorbidae</taxon>
        <taxon>Biomphalaria</taxon>
    </lineage>
</organism>
<comment type="caution">
    <text evidence="1">The sequence shown here is derived from an EMBL/GenBank/DDBJ whole genome shotgun (WGS) entry which is preliminary data.</text>
</comment>
<evidence type="ECO:0000313" key="2">
    <source>
        <dbReference type="Proteomes" id="UP001233172"/>
    </source>
</evidence>
<dbReference type="EMBL" id="JASAOG010000134">
    <property type="protein sequence ID" value="KAK0048720.1"/>
    <property type="molecule type" value="Genomic_DNA"/>
</dbReference>
<accession>A0AAD8B8L2</accession>
<keyword evidence="2" id="KW-1185">Reference proteome</keyword>
<proteinExistence type="predicted"/>
<reference evidence="1" key="2">
    <citation type="submission" date="2023-04" db="EMBL/GenBank/DDBJ databases">
        <authorList>
            <person name="Bu L."/>
            <person name="Lu L."/>
            <person name="Laidemitt M.R."/>
            <person name="Zhang S.M."/>
            <person name="Mutuku M."/>
            <person name="Mkoji G."/>
            <person name="Steinauer M."/>
            <person name="Loker E.S."/>
        </authorList>
    </citation>
    <scope>NUCLEOTIDE SEQUENCE</scope>
    <source>
        <strain evidence="1">KasaAsao</strain>
        <tissue evidence="1">Whole Snail</tissue>
    </source>
</reference>
<dbReference type="AlphaFoldDB" id="A0AAD8B8L2"/>